<dbReference type="PANTHER" id="PTHR22916:SF51">
    <property type="entry name" value="GLYCOSYLTRANSFERASE EPSH-RELATED"/>
    <property type="match status" value="1"/>
</dbReference>
<evidence type="ECO:0000256" key="1">
    <source>
        <dbReference type="ARBA" id="ARBA00022676"/>
    </source>
</evidence>
<feature type="coiled-coil region" evidence="3">
    <location>
        <begin position="215"/>
        <end position="245"/>
    </location>
</feature>
<dbReference type="InterPro" id="IPR029044">
    <property type="entry name" value="Nucleotide-diphossugar_trans"/>
</dbReference>
<keyword evidence="1" id="KW-0328">Glycosyltransferase</keyword>
<dbReference type="AlphaFoldDB" id="A0A1V3IQW6"/>
<sequence length="288" mass="34131">MSKEIIIVNDGSTDGSLAVAEEYLSRYSFITIINQHNQGLSAARNAGLRQAKGRYVYFVDSDDWLVEMQFDRMVEIADQHQADYLRGTVEQSDENSASQELTVRAFESPRIKPNQYEIMSGYQHLNDLLKDWFPACWLGFFRVKFLRNHHLMFNENIKFAEDTPFMTYVLSCPNMVVIEVGRVFYHYRLRPNSLTTRKPELSKLMNLLKVDKWLIALYQQRLNELENINDEAKMMLINLEKIRALNYAYIYRSQYLKYPEAMKAEVRHYFTDEVLQLMKKWLLFEVKL</sequence>
<dbReference type="Gene3D" id="3.90.550.10">
    <property type="entry name" value="Spore Coat Polysaccharide Biosynthesis Protein SpsA, Chain A"/>
    <property type="match status" value="1"/>
</dbReference>
<feature type="domain" description="Glycosyltransferase 2-like" evidence="4">
    <location>
        <begin position="3"/>
        <end position="112"/>
    </location>
</feature>
<keyword evidence="2" id="KW-0808">Transferase</keyword>
<dbReference type="EMBL" id="MLHJ01000013">
    <property type="protein sequence ID" value="OOF44645.1"/>
    <property type="molecule type" value="Genomic_DNA"/>
</dbReference>
<evidence type="ECO:0000259" key="4">
    <source>
        <dbReference type="Pfam" id="PF00535"/>
    </source>
</evidence>
<evidence type="ECO:0000313" key="5">
    <source>
        <dbReference type="EMBL" id="OOF44645.1"/>
    </source>
</evidence>
<keyword evidence="6" id="KW-1185">Reference proteome</keyword>
<organism evidence="5 6">
    <name type="scientific">Rodentibacter rarus</name>
    <dbReference type="NCBI Taxonomy" id="1908260"/>
    <lineage>
        <taxon>Bacteria</taxon>
        <taxon>Pseudomonadati</taxon>
        <taxon>Pseudomonadota</taxon>
        <taxon>Gammaproteobacteria</taxon>
        <taxon>Pasteurellales</taxon>
        <taxon>Pasteurellaceae</taxon>
        <taxon>Rodentibacter</taxon>
    </lineage>
</organism>
<evidence type="ECO:0000313" key="6">
    <source>
        <dbReference type="Proteomes" id="UP000189433"/>
    </source>
</evidence>
<evidence type="ECO:0000256" key="2">
    <source>
        <dbReference type="ARBA" id="ARBA00022679"/>
    </source>
</evidence>
<evidence type="ECO:0000256" key="3">
    <source>
        <dbReference type="SAM" id="Coils"/>
    </source>
</evidence>
<dbReference type="STRING" id="1908260.BKK50_02260"/>
<name>A0A1V3IQW6_9PAST</name>
<protein>
    <recommendedName>
        <fullName evidence="4">Glycosyltransferase 2-like domain-containing protein</fullName>
    </recommendedName>
</protein>
<proteinExistence type="predicted"/>
<dbReference type="InterPro" id="IPR001173">
    <property type="entry name" value="Glyco_trans_2-like"/>
</dbReference>
<keyword evidence="3" id="KW-0175">Coiled coil</keyword>
<dbReference type="Pfam" id="PF00535">
    <property type="entry name" value="Glycos_transf_2"/>
    <property type="match status" value="1"/>
</dbReference>
<reference evidence="5 6" key="1">
    <citation type="submission" date="2016-10" db="EMBL/GenBank/DDBJ databases">
        <title>Rodentibacter gen. nov. and new species.</title>
        <authorList>
            <person name="Christensen H."/>
        </authorList>
    </citation>
    <scope>NUCLEOTIDE SEQUENCE [LARGE SCALE GENOMIC DNA]</scope>
    <source>
        <strain evidence="5 6">CCUG17206</strain>
    </source>
</reference>
<dbReference type="PANTHER" id="PTHR22916">
    <property type="entry name" value="GLYCOSYLTRANSFERASE"/>
    <property type="match status" value="1"/>
</dbReference>
<dbReference type="CDD" id="cd00761">
    <property type="entry name" value="Glyco_tranf_GTA_type"/>
    <property type="match status" value="1"/>
</dbReference>
<gene>
    <name evidence="5" type="ORF">BKK50_02260</name>
</gene>
<dbReference type="GO" id="GO:0016758">
    <property type="term" value="F:hexosyltransferase activity"/>
    <property type="evidence" value="ECO:0007669"/>
    <property type="project" value="UniProtKB-ARBA"/>
</dbReference>
<comment type="caution">
    <text evidence="5">The sequence shown here is derived from an EMBL/GenBank/DDBJ whole genome shotgun (WGS) entry which is preliminary data.</text>
</comment>
<dbReference type="SUPFAM" id="SSF53448">
    <property type="entry name" value="Nucleotide-diphospho-sugar transferases"/>
    <property type="match status" value="1"/>
</dbReference>
<accession>A0A1V3IQW6</accession>
<dbReference type="Proteomes" id="UP000189433">
    <property type="component" value="Unassembled WGS sequence"/>
</dbReference>